<evidence type="ECO:0000313" key="1">
    <source>
        <dbReference type="EMBL" id="GMM38965.1"/>
    </source>
</evidence>
<accession>A0AAV5QVI6</accession>
<evidence type="ECO:0000313" key="2">
    <source>
        <dbReference type="Proteomes" id="UP001360560"/>
    </source>
</evidence>
<name>A0AAV5QVI6_9ASCO</name>
<reference evidence="1 2" key="1">
    <citation type="journal article" date="2023" name="Elife">
        <title>Identification of key yeast species and microbe-microbe interactions impacting larval growth of Drosophila in the wild.</title>
        <authorList>
            <person name="Mure A."/>
            <person name="Sugiura Y."/>
            <person name="Maeda R."/>
            <person name="Honda K."/>
            <person name="Sakurai N."/>
            <person name="Takahashi Y."/>
            <person name="Watada M."/>
            <person name="Katoh T."/>
            <person name="Gotoh A."/>
            <person name="Gotoh Y."/>
            <person name="Taniguchi I."/>
            <person name="Nakamura K."/>
            <person name="Hayashi T."/>
            <person name="Katayama T."/>
            <person name="Uemura T."/>
            <person name="Hattori Y."/>
        </authorList>
    </citation>
    <scope>NUCLEOTIDE SEQUENCE [LARGE SCALE GENOMIC DNA]</scope>
    <source>
        <strain evidence="1 2">SC-9</strain>
    </source>
</reference>
<protein>
    <submittedName>
        <fullName evidence="1">Uncharacterized protein</fullName>
    </submittedName>
</protein>
<proteinExistence type="predicted"/>
<comment type="caution">
    <text evidence="1">The sequence shown here is derived from an EMBL/GenBank/DDBJ whole genome shotgun (WGS) entry which is preliminary data.</text>
</comment>
<dbReference type="RefSeq" id="XP_064855960.1">
    <property type="nucleotide sequence ID" value="XM_064999888.1"/>
</dbReference>
<dbReference type="Proteomes" id="UP001360560">
    <property type="component" value="Unassembled WGS sequence"/>
</dbReference>
<dbReference type="AlphaFoldDB" id="A0AAV5QVI6"/>
<dbReference type="EMBL" id="BTFZ01000020">
    <property type="protein sequence ID" value="GMM38965.1"/>
    <property type="molecule type" value="Genomic_DNA"/>
</dbReference>
<keyword evidence="2" id="KW-1185">Reference proteome</keyword>
<dbReference type="GeneID" id="90076953"/>
<organism evidence="1 2">
    <name type="scientific">Saccharomycopsis crataegensis</name>
    <dbReference type="NCBI Taxonomy" id="43959"/>
    <lineage>
        <taxon>Eukaryota</taxon>
        <taxon>Fungi</taxon>
        <taxon>Dikarya</taxon>
        <taxon>Ascomycota</taxon>
        <taxon>Saccharomycotina</taxon>
        <taxon>Saccharomycetes</taxon>
        <taxon>Saccharomycopsidaceae</taxon>
        <taxon>Saccharomycopsis</taxon>
    </lineage>
</organism>
<gene>
    <name evidence="1" type="ORF">DASC09_063040</name>
</gene>
<sequence>MNVPQFKVADKRTGPSYIPELSEIIGSTHGDNKENFMDMVENGSSLEKCKLWATIIRYLPASYYFSENFSKAIASPVGTTDDLSKFNLKLYHILQYTYEGCTKRHAELNIPESDRKVGINTSIEIQTRIGGKDARLNLYPDLSITLLDDKKIWLDEIKRPSLQIVTAYLDFLSSESSITKKRKLDLDDEGNSAAVSIIDQIATYMIL</sequence>